<evidence type="ECO:0000313" key="1">
    <source>
        <dbReference type="EMBL" id="AXH59998.1"/>
    </source>
</evidence>
<sequence>MSSVLKHLVSCLGVSAELFEAEPFLSQCLEGKESDYLSVYGVIQSIIGQKTVPALNGVLFALVKSSFETGRQLKLPLLHLLLSASEANAHSRQGLGSQFKAIQNIVNDQGDHLLRRLAPNNLELLAYERLSKSKSPVIVEVIELGLTQHASVFCDGIGLTSPADFRMGYQGDKPVGELIFKSLSKTPLDGSYAEIRSLFLGKNEPSHQETLLRAMTFLNRLITTPKDLPQVPVIKPQILEVFESKILSDVVSEVIEQCRGVLNLERAEVFLEGLKRLSAAGLNLELGVYTQERYGFGIGYLEDQGAPDRIEAIQDSLRHLGYGQVGVSTRPRSNTVHHSMADVFCNHLLDQLPEKQAKSLLTNDAYRLERLRHTGDKSLLGQLENKGHVDRHLAADLGL</sequence>
<proteinExistence type="predicted"/>
<accession>A0AAD0PWD9</accession>
<dbReference type="GeneID" id="39474649"/>
<geneLocation type="plasmid" evidence="2">
    <name>pmppla107</name>
</geneLocation>
<gene>
    <name evidence="1" type="ORF">PLA107_032755</name>
</gene>
<dbReference type="EMBL" id="CP031226">
    <property type="protein sequence ID" value="AXH59998.1"/>
    <property type="molecule type" value="Genomic_DNA"/>
</dbReference>
<dbReference type="RefSeq" id="WP_005741675.1">
    <property type="nucleotide sequence ID" value="NZ_CP031226.1"/>
</dbReference>
<keyword evidence="1" id="KW-0614">Plasmid</keyword>
<dbReference type="Proteomes" id="UP000006426">
    <property type="component" value="Plasmid pmppla107"/>
</dbReference>
<organism evidence="1 2">
    <name type="scientific">Pseudomonas amygdali pv. lachrymans str. M301315</name>
    <dbReference type="NCBI Taxonomy" id="629260"/>
    <lineage>
        <taxon>Bacteria</taxon>
        <taxon>Pseudomonadati</taxon>
        <taxon>Pseudomonadota</taxon>
        <taxon>Gammaproteobacteria</taxon>
        <taxon>Pseudomonadales</taxon>
        <taxon>Pseudomonadaceae</taxon>
        <taxon>Pseudomonas</taxon>
        <taxon>Pseudomonas amygdali</taxon>
    </lineage>
</organism>
<reference evidence="1 2" key="1">
    <citation type="journal article" date="2011" name="PLoS Pathog.">
        <title>Dynamic evolution of pathogenicity revealed by sequencing and comparative genomics of 19 Pseudomonas syringae isolates.</title>
        <authorList>
            <person name="Baltrus D.A."/>
            <person name="Nishimura M.T."/>
            <person name="Romanchuk A."/>
            <person name="Chang J.H."/>
            <person name="Mukhtar M.S."/>
            <person name="Cherkis K."/>
            <person name="Roach J."/>
            <person name="Grant S.R."/>
            <person name="Jones C.D."/>
            <person name="Dangl J.L."/>
        </authorList>
    </citation>
    <scope>NUCLEOTIDE SEQUENCE [LARGE SCALE GENOMIC DNA]</scope>
    <source>
        <strain evidence="1 2">M301315</strain>
    </source>
</reference>
<name>A0AAD0PWD9_PSEAV</name>
<evidence type="ECO:0000313" key="2">
    <source>
        <dbReference type="Proteomes" id="UP000006426"/>
    </source>
</evidence>
<dbReference type="AlphaFoldDB" id="A0AAD0PWD9"/>
<protein>
    <submittedName>
        <fullName evidence="1">Uncharacterized protein</fullName>
    </submittedName>
</protein>